<sequence>MAWFTPALPAGPASRCEAAPELPSACAPSPCPSSISPPSISAQRQSPPAQTSPPPRASAMPSRRIWRPSPPSSQPTSCSALPRLRGLSVARMNMLCVMLVVLLAFIPIQPARAASVSFSNCLSDEYRHNRDPVLLQWLPLHVDASFDTANNSHNLVVTLYGNVTGSRSSTALALWNSTLWADANYTDGKILREPDPASSSPKLTTLHNKIDVLSYEPWNGDTDFCDQSLTNASCPLAPVFNTSVVPFYDLPSITMASDMNASYAFASFSATFLIRYGDEAATTIGCVQATVTPSLGHLAWAIKFLPLMVLLAVGFATIFAGMYSPWGTTDIFHWSSNYGRDPDLLRLVTPGFGDCLQYLQFAVLTGGLTLSYPGFYQPIVSQAAWSALMFNQTIVSKYDGMPKTVDGIYITNGTFGMQNLAQLTGMGQVEDIWAGMMVWLLGIIGGSLVLFQLGFAFQWIYRFVRKIPEEDLRSKNWPFSIGHVIRIVFNFLLLPIVALSSFQFVVAAKSPDYTTALAAVTLVAIIGFSVWLLYLIISTKPRAVLFDDLPTLLLYGPLYNTYSDEAAFYALSPFSLTLVRGIAIGAVQPAGIAQIVLLAICEVVQVLTLQAILPFHRQSSMNAYHTLFAVLRFVTIMLMIAFIPVLGVDEGTKGWFGYVILVIHAGVLILGFFLNAVQTVLEVIARMAGAGGDDVAGQTRGGLSKIFGMRQLSRRTMPRRAAGATSRQSQMSSAAMLVSEDASKTGYIMPSGRLRSESAGSIGVLMASKPGQRSSSALDNFSVENGLAATRNLESGGGGAYTPTTAGEMSSFSYLPSPNLATGRATNTGAAAGYMGGMGGNNPVETADPYYRPPRRARRPTINQDNTPSPAERTRGSWASGDWSQGALSPDGAGPAPPAATAAAASGRPVSSGAANSAAPVGPVGAGISLTRPSDPAEYEGQLSRGVTPAPHPPQSSGISFSPRTDYSTREVDFYYGVRGQRLNSDAPNRRLGTGPADPTGPIASATGWFFSMIGGKTKEKGKGFEVVRSARMPPAMKARGGDFEDDGPPPGIPVAMNVIRNGPIESDDEDDKKKAASQRKRRSAGAGASGHGGEATNKPAETDLLDADGNPGDVGDEDNSEPPLLPDIDAGSSIHIGSRLPSREQSQISRHQSQISRHQSQASRYGAGGVPILHDVPHPPRKKSKAPHVNKLVVPPGLASSVGDGESSGAESAGGLSGLSGRSGLSGHSGLSGRSGHVPTTRLPFEGQLSEGSSAITPAEFAQVDMDAPSDTTGASGENANARRARPTSFGYVQQGSVNRVDPEYFHESAEVVDERR</sequence>
<feature type="transmembrane region" description="Helical" evidence="8">
    <location>
        <begin position="484"/>
        <end position="507"/>
    </location>
</feature>
<feature type="transmembrane region" description="Helical" evidence="8">
    <location>
        <begin position="304"/>
        <end position="326"/>
    </location>
</feature>
<dbReference type="PANTHER" id="PTHR31145">
    <property type="entry name" value="INTEGRAL MEMBRANE PROTEIN (AFU_ORTHOLOGUE AFUA_7G01610)"/>
    <property type="match status" value="1"/>
</dbReference>
<feature type="region of interest" description="Disordered" evidence="7">
    <location>
        <begin position="1"/>
        <end position="78"/>
    </location>
</feature>
<evidence type="ECO:0000256" key="2">
    <source>
        <dbReference type="ARBA" id="ARBA00010642"/>
    </source>
</evidence>
<feature type="transmembrane region" description="Helical" evidence="8">
    <location>
        <begin position="624"/>
        <end position="643"/>
    </location>
</feature>
<evidence type="ECO:0000256" key="7">
    <source>
        <dbReference type="SAM" id="MobiDB-lite"/>
    </source>
</evidence>
<dbReference type="GO" id="GO:0016020">
    <property type="term" value="C:membrane"/>
    <property type="evidence" value="ECO:0007669"/>
    <property type="project" value="UniProtKB-SubCell"/>
</dbReference>
<feature type="transmembrane region" description="Helical" evidence="8">
    <location>
        <begin position="655"/>
        <end position="677"/>
    </location>
</feature>
<evidence type="ECO:0000259" key="9">
    <source>
        <dbReference type="SMART" id="SM01320"/>
    </source>
</evidence>
<dbReference type="SMART" id="SM01320">
    <property type="entry name" value="TRP_N"/>
    <property type="match status" value="1"/>
</dbReference>
<feature type="region of interest" description="Disordered" evidence="7">
    <location>
        <begin position="839"/>
        <end position="965"/>
    </location>
</feature>
<dbReference type="Proteomes" id="UP000016923">
    <property type="component" value="Unassembled WGS sequence"/>
</dbReference>
<feature type="compositionally biased region" description="Polar residues" evidence="7">
    <location>
        <begin position="1271"/>
        <end position="1280"/>
    </location>
</feature>
<feature type="region of interest" description="Disordered" evidence="7">
    <location>
        <begin position="1034"/>
        <end position="1303"/>
    </location>
</feature>
<protein>
    <submittedName>
        <fullName evidence="10">Integral membrane protein</fullName>
    </submittedName>
</protein>
<feature type="compositionally biased region" description="Basic residues" evidence="7">
    <location>
        <begin position="1180"/>
        <end position="1189"/>
    </location>
</feature>
<gene>
    <name evidence="10" type="ORF">F503_07002</name>
</gene>
<dbReference type="Pfam" id="PF06011">
    <property type="entry name" value="TRP"/>
    <property type="match status" value="1"/>
</dbReference>
<feature type="compositionally biased region" description="Low complexity" evidence="7">
    <location>
        <begin position="1201"/>
        <end position="1239"/>
    </location>
</feature>
<keyword evidence="11" id="KW-1185">Reference proteome</keyword>
<evidence type="ECO:0000256" key="3">
    <source>
        <dbReference type="ARBA" id="ARBA00022692"/>
    </source>
</evidence>
<evidence type="ECO:0000256" key="6">
    <source>
        <dbReference type="ARBA" id="ARBA00023136"/>
    </source>
</evidence>
<dbReference type="HOGENOM" id="CLU_004278_0_0_1"/>
<feature type="domain" description="ML-like" evidence="9">
    <location>
        <begin position="111"/>
        <end position="298"/>
    </location>
</feature>
<feature type="compositionally biased region" description="Low complexity" evidence="7">
    <location>
        <begin position="17"/>
        <end position="49"/>
    </location>
</feature>
<evidence type="ECO:0000256" key="8">
    <source>
        <dbReference type="SAM" id="Phobius"/>
    </source>
</evidence>
<feature type="compositionally biased region" description="Low complexity" evidence="7">
    <location>
        <begin position="886"/>
        <end position="907"/>
    </location>
</feature>
<dbReference type="EMBL" id="KE148147">
    <property type="protein sequence ID" value="EPE09226.1"/>
    <property type="molecule type" value="Genomic_DNA"/>
</dbReference>
<dbReference type="STRING" id="1262450.S3CBC2"/>
<dbReference type="InterPro" id="IPR010308">
    <property type="entry name" value="TRP_C"/>
</dbReference>
<dbReference type="VEuPathDB" id="FungiDB:F503_07002"/>
<feature type="transmembrane region" description="Helical" evidence="8">
    <location>
        <begin position="592"/>
        <end position="612"/>
    </location>
</feature>
<name>S3CBC2_OPHP1</name>
<dbReference type="GO" id="GO:0055085">
    <property type="term" value="P:transmembrane transport"/>
    <property type="evidence" value="ECO:0007669"/>
    <property type="project" value="TreeGrafter"/>
</dbReference>
<accession>S3CBC2</accession>
<comment type="similarity">
    <text evidence="2">Belongs to the transient receptor potential (TRP) ion channel family.</text>
</comment>
<evidence type="ECO:0000313" key="11">
    <source>
        <dbReference type="Proteomes" id="UP000016923"/>
    </source>
</evidence>
<dbReference type="OMA" id="DIWAGMM"/>
<dbReference type="Pfam" id="PF14558">
    <property type="entry name" value="TRP_N"/>
    <property type="match status" value="1"/>
</dbReference>
<evidence type="ECO:0000313" key="10">
    <source>
        <dbReference type="EMBL" id="EPE09226.1"/>
    </source>
</evidence>
<comment type="subcellular location">
    <subcellularLocation>
        <location evidence="1">Membrane</location>
        <topology evidence="1">Multi-pass membrane protein</topology>
    </subcellularLocation>
</comment>
<feature type="transmembrane region" description="Helical" evidence="8">
    <location>
        <begin position="513"/>
        <end position="537"/>
    </location>
</feature>
<reference evidence="10 11" key="1">
    <citation type="journal article" date="2013" name="BMC Genomics">
        <title>The genome and transcriptome of the pine saprophyte Ophiostoma piceae, and a comparison with the bark beetle-associated pine pathogen Grosmannia clavigera.</title>
        <authorList>
            <person name="Haridas S."/>
            <person name="Wang Y."/>
            <person name="Lim L."/>
            <person name="Massoumi Alamouti S."/>
            <person name="Jackman S."/>
            <person name="Docking R."/>
            <person name="Robertson G."/>
            <person name="Birol I."/>
            <person name="Bohlmann J."/>
            <person name="Breuil C."/>
        </authorList>
    </citation>
    <scope>NUCLEOTIDE SEQUENCE [LARGE SCALE GENOMIC DNA]</scope>
    <source>
        <strain evidence="10 11">UAMH 11346</strain>
    </source>
</reference>
<feature type="transmembrane region" description="Helical" evidence="8">
    <location>
        <begin position="89"/>
        <end position="108"/>
    </location>
</feature>
<keyword evidence="4" id="KW-0732">Signal</keyword>
<evidence type="ECO:0000256" key="1">
    <source>
        <dbReference type="ARBA" id="ARBA00004141"/>
    </source>
</evidence>
<organism evidence="10 11">
    <name type="scientific">Ophiostoma piceae (strain UAMH 11346)</name>
    <name type="common">Sap stain fungus</name>
    <dbReference type="NCBI Taxonomy" id="1262450"/>
    <lineage>
        <taxon>Eukaryota</taxon>
        <taxon>Fungi</taxon>
        <taxon>Dikarya</taxon>
        <taxon>Ascomycota</taxon>
        <taxon>Pezizomycotina</taxon>
        <taxon>Sordariomycetes</taxon>
        <taxon>Sordariomycetidae</taxon>
        <taxon>Ophiostomatales</taxon>
        <taxon>Ophiostomataceae</taxon>
        <taxon>Ophiostoma</taxon>
    </lineage>
</organism>
<keyword evidence="6 8" id="KW-0472">Membrane</keyword>
<dbReference type="InterPro" id="IPR032800">
    <property type="entry name" value="TRP_N"/>
</dbReference>
<dbReference type="eggNOG" id="ENOG502R2RV">
    <property type="taxonomic scope" value="Eukaryota"/>
</dbReference>
<dbReference type="InterPro" id="IPR040241">
    <property type="entry name" value="TRP_Flc/Pkd2-like"/>
</dbReference>
<feature type="transmembrane region" description="Helical" evidence="8">
    <location>
        <begin position="436"/>
        <end position="464"/>
    </location>
</feature>
<evidence type="ECO:0000256" key="4">
    <source>
        <dbReference type="ARBA" id="ARBA00022729"/>
    </source>
</evidence>
<keyword evidence="3 8" id="KW-0812">Transmembrane</keyword>
<keyword evidence="5 8" id="KW-1133">Transmembrane helix</keyword>
<dbReference type="OrthoDB" id="5312224at2759"/>
<dbReference type="PANTHER" id="PTHR31145:SF6">
    <property type="entry name" value="INTEGRAL MEMBRANE PROTEIN (AFU_ORTHOLOGUE AFUA_7G01610)"/>
    <property type="match status" value="1"/>
</dbReference>
<feature type="compositionally biased region" description="Polar residues" evidence="7">
    <location>
        <begin position="955"/>
        <end position="965"/>
    </location>
</feature>
<proteinExistence type="inferred from homology"/>
<feature type="compositionally biased region" description="Low complexity" evidence="7">
    <location>
        <begin position="1144"/>
        <end position="1165"/>
    </location>
</feature>
<evidence type="ECO:0000256" key="5">
    <source>
        <dbReference type="ARBA" id="ARBA00022989"/>
    </source>
</evidence>